<dbReference type="EMBL" id="UOEI01000146">
    <property type="protein sequence ID" value="VAV95351.1"/>
    <property type="molecule type" value="Genomic_DNA"/>
</dbReference>
<organism evidence="4">
    <name type="scientific">hydrothermal vent metagenome</name>
    <dbReference type="NCBI Taxonomy" id="652676"/>
    <lineage>
        <taxon>unclassified sequences</taxon>
        <taxon>metagenomes</taxon>
        <taxon>ecological metagenomes</taxon>
    </lineage>
</organism>
<dbReference type="InterPro" id="IPR020094">
    <property type="entry name" value="TruA/RsuA/RluB/E/F_N"/>
</dbReference>
<dbReference type="Gene3D" id="3.30.70.1560">
    <property type="entry name" value="Alpha-L RNA-binding motif"/>
    <property type="match status" value="1"/>
</dbReference>
<dbReference type="CDD" id="cd02870">
    <property type="entry name" value="PseudoU_synth_RsuA_like"/>
    <property type="match status" value="1"/>
</dbReference>
<dbReference type="PANTHER" id="PTHR47683">
    <property type="entry name" value="PSEUDOURIDINE SYNTHASE FAMILY PROTEIN-RELATED"/>
    <property type="match status" value="1"/>
</dbReference>
<dbReference type="InterPro" id="IPR020103">
    <property type="entry name" value="PsdUridine_synth_cat_dom_sf"/>
</dbReference>
<evidence type="ECO:0000259" key="3">
    <source>
        <dbReference type="Pfam" id="PF00849"/>
    </source>
</evidence>
<dbReference type="GO" id="GO:0001522">
    <property type="term" value="P:pseudouridine synthesis"/>
    <property type="evidence" value="ECO:0007669"/>
    <property type="project" value="InterPro"/>
</dbReference>
<dbReference type="GO" id="GO:0003723">
    <property type="term" value="F:RNA binding"/>
    <property type="evidence" value="ECO:0007669"/>
    <property type="project" value="InterPro"/>
</dbReference>
<dbReference type="EC" id="5.4.99.22" evidence="4"/>
<sequence>MIDGVRLPLDPGLVTWLLYKPAGVITTMDDPQNRPTVRALVPDEPVTKPVGRLDLNSEGLLLMTNDGDLTNAVTHPRFGVPKTYQVLVPAPITDDRIRALTEGIELEDGPAAARSARILTRSRDRSIVELVLTEGRKREIRRMFDVLELPIERLVRTAIGPIVDRKLSPGTYRELTLGEIRSLYAATRQGTDDD</sequence>
<dbReference type="AlphaFoldDB" id="A0A3B0RW73"/>
<name>A0A3B0RW73_9ZZZZ</name>
<dbReference type="PANTHER" id="PTHR47683:SF2">
    <property type="entry name" value="RNA-BINDING S4 DOMAIN-CONTAINING PROTEIN"/>
    <property type="match status" value="1"/>
</dbReference>
<dbReference type="InterPro" id="IPR000748">
    <property type="entry name" value="PsdUridine_synth_RsuA/RluB/E/F"/>
</dbReference>
<protein>
    <submittedName>
        <fullName evidence="4">Ribosomal large subunit pseudouridine synthase B</fullName>
        <ecNumber evidence="4">5.4.99.22</ecNumber>
    </submittedName>
</protein>
<dbReference type="GO" id="GO:0006364">
    <property type="term" value="P:rRNA processing"/>
    <property type="evidence" value="ECO:0007669"/>
    <property type="project" value="UniProtKB-ARBA"/>
</dbReference>
<proteinExistence type="inferred from homology"/>
<comment type="similarity">
    <text evidence="1">Belongs to the pseudouridine synthase RsuA family.</text>
</comment>
<dbReference type="Gene3D" id="3.30.70.580">
    <property type="entry name" value="Pseudouridine synthase I, catalytic domain, N-terminal subdomain"/>
    <property type="match status" value="1"/>
</dbReference>
<evidence type="ECO:0000256" key="1">
    <source>
        <dbReference type="ARBA" id="ARBA00008348"/>
    </source>
</evidence>
<evidence type="ECO:0000256" key="2">
    <source>
        <dbReference type="ARBA" id="ARBA00023235"/>
    </source>
</evidence>
<dbReference type="SUPFAM" id="SSF55120">
    <property type="entry name" value="Pseudouridine synthase"/>
    <property type="match status" value="1"/>
</dbReference>
<accession>A0A3B0RW73</accession>
<dbReference type="InterPro" id="IPR006145">
    <property type="entry name" value="PsdUridine_synth_RsuA/RluA"/>
</dbReference>
<dbReference type="PROSITE" id="PS01149">
    <property type="entry name" value="PSI_RSU"/>
    <property type="match status" value="1"/>
</dbReference>
<dbReference type="InterPro" id="IPR042092">
    <property type="entry name" value="PsdUridine_s_RsuA/RluB/E/F_cat"/>
</dbReference>
<dbReference type="NCBIfam" id="TIGR00093">
    <property type="entry name" value="pseudouridine synthase"/>
    <property type="match status" value="1"/>
</dbReference>
<dbReference type="InterPro" id="IPR018496">
    <property type="entry name" value="PsdUridine_synth_RsuA/RluB_CS"/>
</dbReference>
<reference evidence="4" key="1">
    <citation type="submission" date="2018-06" db="EMBL/GenBank/DDBJ databases">
        <authorList>
            <person name="Zhirakovskaya E."/>
        </authorList>
    </citation>
    <scope>NUCLEOTIDE SEQUENCE</scope>
</reference>
<dbReference type="GO" id="GO:0160139">
    <property type="term" value="F:23S rRNA pseudouridine(2605) synthase activity"/>
    <property type="evidence" value="ECO:0007669"/>
    <property type="project" value="UniProtKB-EC"/>
</dbReference>
<keyword evidence="2 4" id="KW-0413">Isomerase</keyword>
<gene>
    <name evidence="4" type="ORF">MNBD_ACTINO01-1947</name>
</gene>
<dbReference type="Pfam" id="PF00849">
    <property type="entry name" value="PseudoU_synth_2"/>
    <property type="match status" value="1"/>
</dbReference>
<feature type="domain" description="Pseudouridine synthase RsuA/RluA-like" evidence="3">
    <location>
        <begin position="16"/>
        <end position="144"/>
    </location>
</feature>
<evidence type="ECO:0000313" key="4">
    <source>
        <dbReference type="EMBL" id="VAV95351.1"/>
    </source>
</evidence>
<dbReference type="InterPro" id="IPR050343">
    <property type="entry name" value="RsuA_PseudoU_synthase"/>
</dbReference>